<reference evidence="1 2" key="1">
    <citation type="submission" date="2020-10" db="EMBL/GenBank/DDBJ databases">
        <title>Thermofilum lucidum 3507LT sp. nov. a novel member of Thermofilaceae family isolated from Chile hot spring, and proposal of description order Thermofilales.</title>
        <authorList>
            <person name="Zayulina K.S."/>
            <person name="Elcheninov A.G."/>
            <person name="Toshchakov S.V."/>
            <person name="Kublanov I.V."/>
        </authorList>
    </citation>
    <scope>NUCLEOTIDE SEQUENCE [LARGE SCALE GENOMIC DNA]</scope>
    <source>
        <strain evidence="1 2">3507LT</strain>
    </source>
</reference>
<protein>
    <submittedName>
        <fullName evidence="1">Uncharacterized protein</fullName>
    </submittedName>
</protein>
<keyword evidence="2" id="KW-1185">Reference proteome</keyword>
<gene>
    <name evidence="1" type="ORF">IG193_01915</name>
</gene>
<dbReference type="RefSeq" id="WP_192819215.1">
    <property type="nucleotide sequence ID" value="NZ_CP062310.1"/>
</dbReference>
<dbReference type="EMBL" id="CP062310">
    <property type="protein sequence ID" value="QOJ79243.1"/>
    <property type="molecule type" value="Genomic_DNA"/>
</dbReference>
<proteinExistence type="predicted"/>
<organism evidence="1 2">
    <name type="scientific">Infirmifilum lucidum</name>
    <dbReference type="NCBI Taxonomy" id="2776706"/>
    <lineage>
        <taxon>Archaea</taxon>
        <taxon>Thermoproteota</taxon>
        <taxon>Thermoprotei</taxon>
        <taxon>Thermofilales</taxon>
        <taxon>Thermofilaceae</taxon>
        <taxon>Infirmifilum</taxon>
    </lineage>
</organism>
<dbReference type="GeneID" id="59148613"/>
<dbReference type="KEGG" id="thel:IG193_01915"/>
<sequence length="53" mass="5837">MPNPPNESAEPHFNTPVLRDYSLINPLLIVAPLPSLLPTVEIPRTPVFSGKVF</sequence>
<evidence type="ECO:0000313" key="2">
    <source>
        <dbReference type="Proteomes" id="UP000594121"/>
    </source>
</evidence>
<dbReference type="AlphaFoldDB" id="A0A7L9FJQ1"/>
<name>A0A7L9FJQ1_9CREN</name>
<evidence type="ECO:0000313" key="1">
    <source>
        <dbReference type="EMBL" id="QOJ79243.1"/>
    </source>
</evidence>
<dbReference type="Proteomes" id="UP000594121">
    <property type="component" value="Chromosome"/>
</dbReference>
<dbReference type="InParanoid" id="A0A7L9FJQ1"/>
<accession>A0A7L9FJQ1</accession>